<name>A0A368XF96_9BURK</name>
<sequence>MTKAEARKGGGAKTSRSETVTVRLDPRLRYLAEVAAAVQRRTLSSYIESAVEASLSSVYLDHEHDVTVASSAKLLWFINEPARLARLNKLYPHLLDVAQQRLVRAAKEASILIGAALRRPGASEEDHAEEEAEALRPYWDYLKLASEDDTPMAEILSTVAAMKKEFETGGAVTLERIEKRMAELDAKHKKDMAWLEAKKQEVQAGAGA</sequence>
<protein>
    <submittedName>
        <fullName evidence="1">Uncharacterized protein</fullName>
    </submittedName>
</protein>
<evidence type="ECO:0000313" key="1">
    <source>
        <dbReference type="EMBL" id="RCW65167.1"/>
    </source>
</evidence>
<dbReference type="EMBL" id="QPJK01000013">
    <property type="protein sequence ID" value="RCW65167.1"/>
    <property type="molecule type" value="Genomic_DNA"/>
</dbReference>
<keyword evidence="2" id="KW-1185">Reference proteome</keyword>
<accession>A0A368XF96</accession>
<organism evidence="1 2">
    <name type="scientific">Pseudorhodoferax soli</name>
    <dbReference type="NCBI Taxonomy" id="545864"/>
    <lineage>
        <taxon>Bacteria</taxon>
        <taxon>Pseudomonadati</taxon>
        <taxon>Pseudomonadota</taxon>
        <taxon>Betaproteobacteria</taxon>
        <taxon>Burkholderiales</taxon>
        <taxon>Comamonadaceae</taxon>
    </lineage>
</organism>
<dbReference type="AlphaFoldDB" id="A0A368XF96"/>
<gene>
    <name evidence="1" type="ORF">DES41_11391</name>
</gene>
<reference evidence="1 2" key="1">
    <citation type="submission" date="2018-07" db="EMBL/GenBank/DDBJ databases">
        <title>Genomic Encyclopedia of Type Strains, Phase IV (KMG-IV): sequencing the most valuable type-strain genomes for metagenomic binning, comparative biology and taxonomic classification.</title>
        <authorList>
            <person name="Goeker M."/>
        </authorList>
    </citation>
    <scope>NUCLEOTIDE SEQUENCE [LARGE SCALE GENOMIC DNA]</scope>
    <source>
        <strain evidence="1 2">DSM 21634</strain>
    </source>
</reference>
<dbReference type="Proteomes" id="UP000252884">
    <property type="component" value="Unassembled WGS sequence"/>
</dbReference>
<proteinExistence type="predicted"/>
<dbReference type="GO" id="GO:0006355">
    <property type="term" value="P:regulation of DNA-templated transcription"/>
    <property type="evidence" value="ECO:0007669"/>
    <property type="project" value="InterPro"/>
</dbReference>
<comment type="caution">
    <text evidence="1">The sequence shown here is derived from an EMBL/GenBank/DDBJ whole genome shotgun (WGS) entry which is preliminary data.</text>
</comment>
<dbReference type="InterPro" id="IPR010985">
    <property type="entry name" value="Ribbon_hlx_hlx"/>
</dbReference>
<dbReference type="RefSeq" id="WP_147283032.1">
    <property type="nucleotide sequence ID" value="NZ_QPJK01000013.1"/>
</dbReference>
<evidence type="ECO:0000313" key="2">
    <source>
        <dbReference type="Proteomes" id="UP000252884"/>
    </source>
</evidence>
<dbReference type="OrthoDB" id="5517118at2"/>
<dbReference type="SUPFAM" id="SSF47598">
    <property type="entry name" value="Ribbon-helix-helix"/>
    <property type="match status" value="1"/>
</dbReference>